<dbReference type="InterPro" id="IPR019378">
    <property type="entry name" value="GDP-Fuc_O-FucTrfase"/>
</dbReference>
<evidence type="ECO:0000256" key="4">
    <source>
        <dbReference type="ARBA" id="ARBA00023253"/>
    </source>
</evidence>
<reference evidence="7" key="1">
    <citation type="journal article" date="2023" name="bioRxiv">
        <title>Improved chromosome-level genome assembly for marigold (Tagetes erecta).</title>
        <authorList>
            <person name="Jiang F."/>
            <person name="Yuan L."/>
            <person name="Wang S."/>
            <person name="Wang H."/>
            <person name="Xu D."/>
            <person name="Wang A."/>
            <person name="Fan W."/>
        </authorList>
    </citation>
    <scope>NUCLEOTIDE SEQUENCE</scope>
    <source>
        <strain evidence="7">WSJ</strain>
        <tissue evidence="7">Leaf</tissue>
    </source>
</reference>
<dbReference type="AlphaFoldDB" id="A0AAD8KAP3"/>
<dbReference type="EMBL" id="JAUHHV010000007">
    <property type="protein sequence ID" value="KAK1419349.1"/>
    <property type="molecule type" value="Genomic_DNA"/>
</dbReference>
<proteinExistence type="inferred from homology"/>
<evidence type="ECO:0000313" key="8">
    <source>
        <dbReference type="Proteomes" id="UP001229421"/>
    </source>
</evidence>
<evidence type="ECO:0000256" key="2">
    <source>
        <dbReference type="ARBA" id="ARBA00022676"/>
    </source>
</evidence>
<name>A0AAD8KAP3_TARER</name>
<keyword evidence="2" id="KW-0328">Glycosyltransferase</keyword>
<gene>
    <name evidence="7" type="ORF">QVD17_28515</name>
</gene>
<keyword evidence="4" id="KW-0294">Fucose metabolism</keyword>
<accession>A0AAD8KAP3</accession>
<keyword evidence="8" id="KW-1185">Reference proteome</keyword>
<keyword evidence="3" id="KW-0808">Transferase</keyword>
<evidence type="ECO:0000256" key="5">
    <source>
        <dbReference type="ARBA" id="ARBA00023277"/>
    </source>
</evidence>
<evidence type="ECO:0000256" key="6">
    <source>
        <dbReference type="ARBA" id="ARBA00030350"/>
    </source>
</evidence>
<dbReference type="Pfam" id="PF10250">
    <property type="entry name" value="O-FucT"/>
    <property type="match status" value="1"/>
</dbReference>
<organism evidence="7 8">
    <name type="scientific">Tagetes erecta</name>
    <name type="common">African marigold</name>
    <dbReference type="NCBI Taxonomy" id="13708"/>
    <lineage>
        <taxon>Eukaryota</taxon>
        <taxon>Viridiplantae</taxon>
        <taxon>Streptophyta</taxon>
        <taxon>Embryophyta</taxon>
        <taxon>Tracheophyta</taxon>
        <taxon>Spermatophyta</taxon>
        <taxon>Magnoliopsida</taxon>
        <taxon>eudicotyledons</taxon>
        <taxon>Gunneridae</taxon>
        <taxon>Pentapetalae</taxon>
        <taxon>asterids</taxon>
        <taxon>campanulids</taxon>
        <taxon>Asterales</taxon>
        <taxon>Asteraceae</taxon>
        <taxon>Asteroideae</taxon>
        <taxon>Heliantheae alliance</taxon>
        <taxon>Tageteae</taxon>
        <taxon>Tagetes</taxon>
    </lineage>
</organism>
<dbReference type="CDD" id="cd11299">
    <property type="entry name" value="O-FucT_plant"/>
    <property type="match status" value="1"/>
</dbReference>
<protein>
    <recommendedName>
        <fullName evidence="6">O-fucosyltransferase family protein</fullName>
    </recommendedName>
</protein>
<evidence type="ECO:0000256" key="1">
    <source>
        <dbReference type="ARBA" id="ARBA00007737"/>
    </source>
</evidence>
<dbReference type="GO" id="GO:0016757">
    <property type="term" value="F:glycosyltransferase activity"/>
    <property type="evidence" value="ECO:0007669"/>
    <property type="project" value="UniProtKB-KW"/>
</dbReference>
<dbReference type="PANTHER" id="PTHR31818">
    <property type="entry name" value="O-FUCOSYLTRANSFERASE 16"/>
    <property type="match status" value="1"/>
</dbReference>
<comment type="similarity">
    <text evidence="1">Belongs to the glycosyltransferase GT106 family.</text>
</comment>
<dbReference type="InterPro" id="IPR024709">
    <property type="entry name" value="FucosylTrfase_pln"/>
</dbReference>
<evidence type="ECO:0000313" key="7">
    <source>
        <dbReference type="EMBL" id="KAK1419349.1"/>
    </source>
</evidence>
<dbReference type="PANTHER" id="PTHR31818:SF1">
    <property type="entry name" value="O-FUCOSYLTRANSFERASE 16"/>
    <property type="match status" value="1"/>
</dbReference>
<dbReference type="Proteomes" id="UP001229421">
    <property type="component" value="Unassembled WGS sequence"/>
</dbReference>
<sequence>MGERFDYGIWTSNIYYGCSQKSEQFKDAVEKTNLDRFLMITTSGGLNQQRTWISDAVVAAYILNSTLVVPKLDNKSYRKDQSNFSDIFDVEWFMSYLSKDVSIVKELPMIDGRFVHPHPTRIPRKCDVECYESRVLPLLEKKKVVMLTKFDYMLSNNLHADLQKLRCRVNYHALRYTNAIREMGKRLVERMRIKSEWYIALHLRFESDMLAFSGCNFGGGDKVRRDLERMRTRWDTLPQRSPDKERREGRYALTPEEVGLLLRALGYGDDAHIYVASGEVYGDENTLLPLKQIFPNTHSKDTLATTEELAPFASYSSRMSALDFIVSNESDVFATNNNGNMAKTLAGTRRYFGHKPTIRPNFKKLYRLFLDRGNMTWEEFVSQVRTHQVGFMGRPNDSKSGKGEFYEDPTDCICVDTNYSNIQTHNQSQNDSQSHSEANTHIAQDNISDPDIKDHEQVIYKEHNVCLTRYDRNEKQTLGDDLPIRSKFVEGEGRGEECHLANE</sequence>
<dbReference type="GO" id="GO:0006004">
    <property type="term" value="P:fucose metabolic process"/>
    <property type="evidence" value="ECO:0007669"/>
    <property type="project" value="UniProtKB-KW"/>
</dbReference>
<comment type="caution">
    <text evidence="7">The sequence shown here is derived from an EMBL/GenBank/DDBJ whole genome shotgun (WGS) entry which is preliminary data.</text>
</comment>
<keyword evidence="5" id="KW-0119">Carbohydrate metabolism</keyword>
<evidence type="ECO:0000256" key="3">
    <source>
        <dbReference type="ARBA" id="ARBA00022679"/>
    </source>
</evidence>